<dbReference type="Pfam" id="PF01266">
    <property type="entry name" value="DAO"/>
    <property type="match status" value="1"/>
</dbReference>
<name>A0ABX0V0R8_9HYPH</name>
<comment type="caution">
    <text evidence="3">The sequence shown here is derived from an EMBL/GenBank/DDBJ whole genome shotgun (WGS) entry which is preliminary data.</text>
</comment>
<proteinExistence type="predicted"/>
<dbReference type="Gene3D" id="3.30.9.10">
    <property type="entry name" value="D-Amino Acid Oxidase, subunit A, domain 2"/>
    <property type="match status" value="1"/>
</dbReference>
<evidence type="ECO:0000313" key="4">
    <source>
        <dbReference type="Proteomes" id="UP001429580"/>
    </source>
</evidence>
<feature type="domain" description="FAD dependent oxidoreductase" evidence="2">
    <location>
        <begin position="8"/>
        <end position="341"/>
    </location>
</feature>
<accession>A0ABX0V0R8</accession>
<keyword evidence="4" id="KW-1185">Reference proteome</keyword>
<keyword evidence="1" id="KW-0560">Oxidoreductase</keyword>
<dbReference type="PANTHER" id="PTHR13847:SF287">
    <property type="entry name" value="FAD-DEPENDENT OXIDOREDUCTASE DOMAIN-CONTAINING PROTEIN 1"/>
    <property type="match status" value="1"/>
</dbReference>
<evidence type="ECO:0000256" key="1">
    <source>
        <dbReference type="ARBA" id="ARBA00023002"/>
    </source>
</evidence>
<evidence type="ECO:0000313" key="3">
    <source>
        <dbReference type="EMBL" id="NIJ58796.1"/>
    </source>
</evidence>
<evidence type="ECO:0000259" key="2">
    <source>
        <dbReference type="Pfam" id="PF01266"/>
    </source>
</evidence>
<dbReference type="InterPro" id="IPR036188">
    <property type="entry name" value="FAD/NAD-bd_sf"/>
</dbReference>
<dbReference type="SUPFAM" id="SSF54373">
    <property type="entry name" value="FAD-linked reductases, C-terminal domain"/>
    <property type="match status" value="1"/>
</dbReference>
<reference evidence="3 4" key="1">
    <citation type="submission" date="2020-03" db="EMBL/GenBank/DDBJ databases">
        <title>Genomic Encyclopedia of Type Strains, Phase IV (KMG-IV): sequencing the most valuable type-strain genomes for metagenomic binning, comparative biology and taxonomic classification.</title>
        <authorList>
            <person name="Goeker M."/>
        </authorList>
    </citation>
    <scope>NUCLEOTIDE SEQUENCE [LARGE SCALE GENOMIC DNA]</scope>
    <source>
        <strain evidence="3 4">DSM 103870</strain>
    </source>
</reference>
<sequence length="368" mass="40062">MTNGRTSDIVVIGGGLIGTAVAFGLRERGLDTVLLDEGDVALRAARGNFGLVWLQSKGAGLREYTSWTRKAVDAWPGFASKLRDVTGIDVRYRRPGGYHLCLSDAERDKRAAMVARIRPGQPHDARTVMLERDELKARLPFIGPSVVGGSYNPLDGDCNSLALFRALHEAYSVRSGDYRPGQAVRRLLRGKGVYGAETAEGTWWAPKVVIAAGLGLVDLGRQIGVGPVVHPQQGQIIVTERVKPFLDVPISQIRQTPDGTLLVGDNSGGETYETPTSLSVMHHLANRAVRMIPELSDIRIVRSWVALRVLSKDGAPVYQEAPDWPGVFFFTAHSSVTLAPMHVTELSRWVADGAIDEEARAFSTARFS</sequence>
<dbReference type="Gene3D" id="3.50.50.60">
    <property type="entry name" value="FAD/NAD(P)-binding domain"/>
    <property type="match status" value="1"/>
</dbReference>
<dbReference type="EMBL" id="JAASQI010000006">
    <property type="protein sequence ID" value="NIJ58796.1"/>
    <property type="molecule type" value="Genomic_DNA"/>
</dbReference>
<organism evidence="3 4">
    <name type="scientific">Pseudochelatococcus lubricantis</name>
    <dbReference type="NCBI Taxonomy" id="1538102"/>
    <lineage>
        <taxon>Bacteria</taxon>
        <taxon>Pseudomonadati</taxon>
        <taxon>Pseudomonadota</taxon>
        <taxon>Alphaproteobacteria</taxon>
        <taxon>Hyphomicrobiales</taxon>
        <taxon>Chelatococcaceae</taxon>
        <taxon>Pseudochelatococcus</taxon>
    </lineage>
</organism>
<dbReference type="SUPFAM" id="SSF51905">
    <property type="entry name" value="FAD/NAD(P)-binding domain"/>
    <property type="match status" value="1"/>
</dbReference>
<dbReference type="RefSeq" id="WP_166953558.1">
    <property type="nucleotide sequence ID" value="NZ_JAASQI010000006.1"/>
</dbReference>
<gene>
    <name evidence="3" type="ORF">FHS82_002651</name>
</gene>
<dbReference type="Proteomes" id="UP001429580">
    <property type="component" value="Unassembled WGS sequence"/>
</dbReference>
<dbReference type="InterPro" id="IPR006076">
    <property type="entry name" value="FAD-dep_OxRdtase"/>
</dbReference>
<protein>
    <submittedName>
        <fullName evidence="3">Glycine/D-amino acid oxidase-like deaminating enzyme</fullName>
    </submittedName>
</protein>
<dbReference type="PANTHER" id="PTHR13847">
    <property type="entry name" value="SARCOSINE DEHYDROGENASE-RELATED"/>
    <property type="match status" value="1"/>
</dbReference>